<reference evidence="3" key="1">
    <citation type="submission" date="2020-08" db="EMBL/GenBank/DDBJ databases">
        <title>Spodoptera exigua strain:BAW_Kor-Di-RS1 Genome sequencing and assembly.</title>
        <authorList>
            <person name="Kim J."/>
            <person name="Nam H.Y."/>
            <person name="Kwon M."/>
            <person name="Choi J.H."/>
            <person name="Cho S.R."/>
            <person name="Kim G.-H."/>
        </authorList>
    </citation>
    <scope>NUCLEOTIDE SEQUENCE</scope>
    <source>
        <strain evidence="3">BAW_Kor-Di-RS1</strain>
        <tissue evidence="3">Whole-body</tissue>
    </source>
</reference>
<dbReference type="GO" id="GO:0019005">
    <property type="term" value="C:SCF ubiquitin ligase complex"/>
    <property type="evidence" value="ECO:0007669"/>
    <property type="project" value="TreeGrafter"/>
</dbReference>
<dbReference type="GO" id="GO:0031146">
    <property type="term" value="P:SCF-dependent proteasomal ubiquitin-dependent protein catabolic process"/>
    <property type="evidence" value="ECO:0007669"/>
    <property type="project" value="TreeGrafter"/>
</dbReference>
<feature type="domain" description="F-box" evidence="2">
    <location>
        <begin position="1"/>
        <end position="48"/>
    </location>
</feature>
<proteinExistence type="predicted"/>
<dbReference type="Proteomes" id="UP000648187">
    <property type="component" value="Unassembled WGS sequence"/>
</dbReference>
<protein>
    <recommendedName>
        <fullName evidence="2">F-box domain-containing protein</fullName>
    </recommendedName>
</protein>
<dbReference type="EMBL" id="JACKWZ010000377">
    <property type="protein sequence ID" value="KAF9408537.1"/>
    <property type="molecule type" value="Genomic_DNA"/>
</dbReference>
<sequence length="474" mass="53138">MSSIECLPDIVLDQIFWFLRPLELLRSCALVSKRWNALVVRRALVVRGSRHVQLVRHSLRALYVVLPDIRSELPPFLPLFDLIGDIVRQAPMLVELSLGVDVPLDPYLMSTLNGLRCLRHLDVFPSYKLGSEMLPLLLRLDTLVLNNVVHSKVLVELATQGRLKALHLHGYLLVRNYPLRGMLRLINATDLRELTLRCSELHNPAYETVVTCPNLTSLQLYSCRYLTGAGAVHLTRPRGLTRLHVTGARSLTPVGLAAMLATLPPGLTDLALSGTSFAEEHAQLLPAQAPRLKELELWRCHISAKAVIVLASALLQIRCLSVEVALTAEQLRILAVHPTLKLVRCGPMPMKPDTYKISGLRIVSTKAKYPLPCMFQSNLDNSTDGFRASFCYYWMHHSDLEPVGATPNLACSTVVEDTHNNMFAKLPIPGATYVTNTISIDGVYREYYRNYSYDLDNEVVGTRHSRLNVKYSYC</sequence>
<keyword evidence="4" id="KW-1185">Reference proteome</keyword>
<dbReference type="SMART" id="SM00367">
    <property type="entry name" value="LRR_CC"/>
    <property type="match status" value="2"/>
</dbReference>
<dbReference type="InterPro" id="IPR036047">
    <property type="entry name" value="F-box-like_dom_sf"/>
</dbReference>
<dbReference type="PROSITE" id="PS50181">
    <property type="entry name" value="FBOX"/>
    <property type="match status" value="1"/>
</dbReference>
<dbReference type="SUPFAM" id="SSF52047">
    <property type="entry name" value="RNI-like"/>
    <property type="match status" value="1"/>
</dbReference>
<evidence type="ECO:0000313" key="3">
    <source>
        <dbReference type="EMBL" id="KAF9408537.1"/>
    </source>
</evidence>
<organism evidence="3 4">
    <name type="scientific">Spodoptera exigua</name>
    <name type="common">Beet armyworm</name>
    <name type="synonym">Noctua fulgens</name>
    <dbReference type="NCBI Taxonomy" id="7107"/>
    <lineage>
        <taxon>Eukaryota</taxon>
        <taxon>Metazoa</taxon>
        <taxon>Ecdysozoa</taxon>
        <taxon>Arthropoda</taxon>
        <taxon>Hexapoda</taxon>
        <taxon>Insecta</taxon>
        <taxon>Pterygota</taxon>
        <taxon>Neoptera</taxon>
        <taxon>Endopterygota</taxon>
        <taxon>Lepidoptera</taxon>
        <taxon>Glossata</taxon>
        <taxon>Ditrysia</taxon>
        <taxon>Noctuoidea</taxon>
        <taxon>Noctuidae</taxon>
        <taxon>Amphipyrinae</taxon>
        <taxon>Spodoptera</taxon>
    </lineage>
</organism>
<evidence type="ECO:0000313" key="4">
    <source>
        <dbReference type="Proteomes" id="UP000648187"/>
    </source>
</evidence>
<dbReference type="PANTHER" id="PTHR13318:SF95">
    <property type="entry name" value="F-BOX PROTEIN YLR352W"/>
    <property type="match status" value="1"/>
</dbReference>
<dbReference type="InterPro" id="IPR001810">
    <property type="entry name" value="F-box_dom"/>
</dbReference>
<dbReference type="InterPro" id="IPR032675">
    <property type="entry name" value="LRR_dom_sf"/>
</dbReference>
<dbReference type="PANTHER" id="PTHR13318">
    <property type="entry name" value="PARTNER OF PAIRED, ISOFORM B-RELATED"/>
    <property type="match status" value="1"/>
</dbReference>
<dbReference type="Pfam" id="PF12937">
    <property type="entry name" value="F-box-like"/>
    <property type="match status" value="1"/>
</dbReference>
<name>A0A835G699_SPOEX</name>
<gene>
    <name evidence="3" type="ORF">HW555_011805</name>
</gene>
<dbReference type="AlphaFoldDB" id="A0A835G699"/>
<accession>A0A835G699</accession>
<dbReference type="Gene3D" id="3.80.10.10">
    <property type="entry name" value="Ribonuclease Inhibitor"/>
    <property type="match status" value="1"/>
</dbReference>
<dbReference type="InterPro" id="IPR006553">
    <property type="entry name" value="Leu-rich_rpt_Cys-con_subtyp"/>
</dbReference>
<comment type="caution">
    <text evidence="3">The sequence shown here is derived from an EMBL/GenBank/DDBJ whole genome shotgun (WGS) entry which is preliminary data.</text>
</comment>
<evidence type="ECO:0000256" key="1">
    <source>
        <dbReference type="ARBA" id="ARBA00022786"/>
    </source>
</evidence>
<keyword evidence="1" id="KW-0833">Ubl conjugation pathway</keyword>
<evidence type="ECO:0000259" key="2">
    <source>
        <dbReference type="PROSITE" id="PS50181"/>
    </source>
</evidence>
<dbReference type="SUPFAM" id="SSF81383">
    <property type="entry name" value="F-box domain"/>
    <property type="match status" value="1"/>
</dbReference>
<dbReference type="Gene3D" id="1.20.1280.50">
    <property type="match status" value="1"/>
</dbReference>